<evidence type="ECO:0000313" key="1">
    <source>
        <dbReference type="EMBL" id="KAE8414167.1"/>
    </source>
</evidence>
<gene>
    <name evidence="1" type="ORF">BDV36DRAFT_14180</name>
</gene>
<dbReference type="EMBL" id="ML735791">
    <property type="protein sequence ID" value="KAE8414167.1"/>
    <property type="molecule type" value="Genomic_DNA"/>
</dbReference>
<organism evidence="1 2">
    <name type="scientific">Aspergillus pseudocaelatus</name>
    <dbReference type="NCBI Taxonomy" id="1825620"/>
    <lineage>
        <taxon>Eukaryota</taxon>
        <taxon>Fungi</taxon>
        <taxon>Dikarya</taxon>
        <taxon>Ascomycota</taxon>
        <taxon>Pezizomycotina</taxon>
        <taxon>Eurotiomycetes</taxon>
        <taxon>Eurotiomycetidae</taxon>
        <taxon>Eurotiales</taxon>
        <taxon>Aspergillaceae</taxon>
        <taxon>Aspergillus</taxon>
        <taxon>Aspergillus subgen. Circumdati</taxon>
    </lineage>
</organism>
<protein>
    <submittedName>
        <fullName evidence="1">Uncharacterized protein</fullName>
    </submittedName>
</protein>
<proteinExistence type="predicted"/>
<keyword evidence="2" id="KW-1185">Reference proteome</keyword>
<accession>A0ABQ6WAJ4</accession>
<dbReference type="Proteomes" id="UP000325395">
    <property type="component" value="Unassembled WGS sequence"/>
</dbReference>
<reference evidence="1 2" key="1">
    <citation type="submission" date="2019-04" db="EMBL/GenBank/DDBJ databases">
        <authorList>
            <consortium name="DOE Joint Genome Institute"/>
            <person name="Mondo S."/>
            <person name="Kjaerbolling I."/>
            <person name="Vesth T."/>
            <person name="Frisvad J.C."/>
            <person name="Nybo J.L."/>
            <person name="Theobald S."/>
            <person name="Kildgaard S."/>
            <person name="Isbrandt T."/>
            <person name="Kuo A."/>
            <person name="Sato A."/>
            <person name="Lyhne E.K."/>
            <person name="Kogle M.E."/>
            <person name="Wiebenga A."/>
            <person name="Kun R.S."/>
            <person name="Lubbers R.J."/>
            <person name="Makela M.R."/>
            <person name="Barry K."/>
            <person name="Chovatia M."/>
            <person name="Clum A."/>
            <person name="Daum C."/>
            <person name="Haridas S."/>
            <person name="He G."/>
            <person name="LaButti K."/>
            <person name="Lipzen A."/>
            <person name="Riley R."/>
            <person name="Salamov A."/>
            <person name="Simmons B.A."/>
            <person name="Magnuson J.K."/>
            <person name="Henrissat B."/>
            <person name="Mortensen U.H."/>
            <person name="Larsen T.O."/>
            <person name="Devries R.P."/>
            <person name="Grigoriev I.V."/>
            <person name="Machida M."/>
            <person name="Baker S.E."/>
            <person name="Andersen M.R."/>
            <person name="Cantor M.N."/>
            <person name="Hua S.X."/>
        </authorList>
    </citation>
    <scope>NUCLEOTIDE SEQUENCE [LARGE SCALE GENOMIC DNA]</scope>
    <source>
        <strain evidence="1 2">CBS 117616</strain>
    </source>
</reference>
<sequence>MPNNFGGSISHIGMSPAATMLASSSVMIHRSLFATGLSRVTVSDHLRLFPTDLASSTPLDFNHLIQEPGRKLPSNGIRNHLRTESEISSGEGKERKPWGCPAGYARHRSYTRIACLLRDHVFCCRQGTSASELNHLMDMDSSLGYGRILIKTSHIIVIGAAISWHPKASQT</sequence>
<evidence type="ECO:0000313" key="2">
    <source>
        <dbReference type="Proteomes" id="UP000325395"/>
    </source>
</evidence>
<name>A0ABQ6WAJ4_9EURO</name>